<evidence type="ECO:0000313" key="3">
    <source>
        <dbReference type="Proteomes" id="UP001300012"/>
    </source>
</evidence>
<dbReference type="Proteomes" id="UP001300012">
    <property type="component" value="Unassembled WGS sequence"/>
</dbReference>
<feature type="region of interest" description="Disordered" evidence="1">
    <location>
        <begin position="1"/>
        <end position="29"/>
    </location>
</feature>
<dbReference type="EMBL" id="JANQBD010000051">
    <property type="protein sequence ID" value="MCR8636709.1"/>
    <property type="molecule type" value="Genomic_DNA"/>
</dbReference>
<protein>
    <recommendedName>
        <fullName evidence="4">Bacteriocin</fullName>
    </recommendedName>
</protein>
<proteinExistence type="predicted"/>
<organism evidence="2 3">
    <name type="scientific">Paenibacillus radicis</name>
    <name type="common">ex Xue et al. 2023</name>
    <dbReference type="NCBI Taxonomy" id="2972489"/>
    <lineage>
        <taxon>Bacteria</taxon>
        <taxon>Bacillati</taxon>
        <taxon>Bacillota</taxon>
        <taxon>Bacilli</taxon>
        <taxon>Bacillales</taxon>
        <taxon>Paenibacillaceae</taxon>
        <taxon>Paenibacillus</taxon>
    </lineage>
</organism>
<evidence type="ECO:0008006" key="4">
    <source>
        <dbReference type="Google" id="ProtNLM"/>
    </source>
</evidence>
<accession>A0ABT1YU38</accession>
<sequence length="57" mass="6376">MSNSNNEQNFKLDELEKPLTEKEMKEATEGLAEARGGALIANVIANTPPPKPNRRRR</sequence>
<comment type="caution">
    <text evidence="2">The sequence shown here is derived from an EMBL/GenBank/DDBJ whole genome shotgun (WGS) entry which is preliminary data.</text>
</comment>
<feature type="compositionally biased region" description="Basic and acidic residues" evidence="1">
    <location>
        <begin position="10"/>
        <end position="28"/>
    </location>
</feature>
<reference evidence="2 3" key="1">
    <citation type="submission" date="2022-08" db="EMBL/GenBank/DDBJ databases">
        <title>Paenibacillus endoradicis sp. nov., Paenibacillus radicibacter sp. nov and Paenibacillus pararadicis sp. nov., three cold-adapted plant growth-promoting bacteria isolated from root of Larix gmelinii in Great Khingan.</title>
        <authorList>
            <person name="Xue H."/>
        </authorList>
    </citation>
    <scope>NUCLEOTIDE SEQUENCE [LARGE SCALE GENOMIC DNA]</scope>
    <source>
        <strain evidence="2 3">N5-1-1-5</strain>
    </source>
</reference>
<name>A0ABT1YU38_9BACL</name>
<gene>
    <name evidence="2" type="ORF">NV381_36665</name>
</gene>
<evidence type="ECO:0000256" key="1">
    <source>
        <dbReference type="SAM" id="MobiDB-lite"/>
    </source>
</evidence>
<keyword evidence="3" id="KW-1185">Reference proteome</keyword>
<dbReference type="RefSeq" id="WP_258218201.1">
    <property type="nucleotide sequence ID" value="NZ_JANQBD010000051.1"/>
</dbReference>
<evidence type="ECO:0000313" key="2">
    <source>
        <dbReference type="EMBL" id="MCR8636709.1"/>
    </source>
</evidence>